<dbReference type="InterPro" id="IPR019734">
    <property type="entry name" value="TPR_rpt"/>
</dbReference>
<name>A0A8S9ZEP1_9BILA</name>
<dbReference type="GO" id="GO:0072659">
    <property type="term" value="P:protein localization to plasma membrane"/>
    <property type="evidence" value="ECO:0007669"/>
    <property type="project" value="TreeGrafter"/>
</dbReference>
<evidence type="ECO:0000256" key="2">
    <source>
        <dbReference type="ARBA" id="ARBA00038251"/>
    </source>
</evidence>
<dbReference type="PANTHER" id="PTHR23083:SF464">
    <property type="entry name" value="TETRATRICOPEPTIDE REPEAT DOMAIN 7, ISOFORM A"/>
    <property type="match status" value="1"/>
</dbReference>
<protein>
    <recommendedName>
        <fullName evidence="5">TPR_REGION domain-containing protein</fullName>
    </recommendedName>
</protein>
<comment type="function">
    <text evidence="1">Involved in endocytosis.</text>
</comment>
<comment type="similarity">
    <text evidence="2">Belongs to the YPP1 family.</text>
</comment>
<gene>
    <name evidence="3" type="ORF">Mgra_00008826</name>
</gene>
<dbReference type="InterPro" id="IPR051722">
    <property type="entry name" value="Endocytosis_PI4K-reg_protein"/>
</dbReference>
<evidence type="ECO:0000313" key="3">
    <source>
        <dbReference type="EMBL" id="KAF7630905.1"/>
    </source>
</evidence>
<reference evidence="3" key="1">
    <citation type="journal article" date="2020" name="Ecol. Evol.">
        <title>Genome structure and content of the rice root-knot nematode (Meloidogyne graminicola).</title>
        <authorList>
            <person name="Phan N.T."/>
            <person name="Danchin E.G.J."/>
            <person name="Klopp C."/>
            <person name="Perfus-Barbeoch L."/>
            <person name="Kozlowski D.K."/>
            <person name="Koutsovoulos G.D."/>
            <person name="Lopez-Roques C."/>
            <person name="Bouchez O."/>
            <person name="Zahm M."/>
            <person name="Besnard G."/>
            <person name="Bellafiore S."/>
        </authorList>
    </citation>
    <scope>NUCLEOTIDE SEQUENCE</scope>
    <source>
        <strain evidence="3">VN-18</strain>
    </source>
</reference>
<dbReference type="GO" id="GO:0005886">
    <property type="term" value="C:plasma membrane"/>
    <property type="evidence" value="ECO:0007669"/>
    <property type="project" value="TreeGrafter"/>
</dbReference>
<organism evidence="3 4">
    <name type="scientific">Meloidogyne graminicola</name>
    <dbReference type="NCBI Taxonomy" id="189291"/>
    <lineage>
        <taxon>Eukaryota</taxon>
        <taxon>Metazoa</taxon>
        <taxon>Ecdysozoa</taxon>
        <taxon>Nematoda</taxon>
        <taxon>Chromadorea</taxon>
        <taxon>Rhabditida</taxon>
        <taxon>Tylenchina</taxon>
        <taxon>Tylenchomorpha</taxon>
        <taxon>Tylenchoidea</taxon>
        <taxon>Meloidogynidae</taxon>
        <taxon>Meloidogyninae</taxon>
        <taxon>Meloidogyne</taxon>
    </lineage>
</organism>
<dbReference type="OrthoDB" id="29013at2759"/>
<accession>A0A8S9ZEP1</accession>
<comment type="caution">
    <text evidence="3">The sequence shown here is derived from an EMBL/GenBank/DDBJ whole genome shotgun (WGS) entry which is preliminary data.</text>
</comment>
<dbReference type="PANTHER" id="PTHR23083">
    <property type="entry name" value="TETRATRICOPEPTIDE REPEAT PROTEIN, TPR"/>
    <property type="match status" value="1"/>
</dbReference>
<sequence>MGNKESHFNGKSEDIKTGQVLDSTFIKSFVELNDENDGLLWEKFQIVRILTNMRQFRLLSGLYDKAIRISNNDNFFGQQLSLSLICDNRFSRATKILQKYILQSDEEETNTFDGSILTEYLHLAKLQIEQLGDLELAESAALKAINLSAGTWLSGRCHLLLAMIYGLKAQYGKSFISKKDLITESIKYFEKAIELDPHDNTAHLYCALEYANCKK</sequence>
<dbReference type="Gene3D" id="1.25.40.10">
    <property type="entry name" value="Tetratricopeptide repeat domain"/>
    <property type="match status" value="1"/>
</dbReference>
<keyword evidence="4" id="KW-1185">Reference proteome</keyword>
<dbReference type="Proteomes" id="UP000605970">
    <property type="component" value="Unassembled WGS sequence"/>
</dbReference>
<dbReference type="AlphaFoldDB" id="A0A8S9ZEP1"/>
<dbReference type="SUPFAM" id="SSF48452">
    <property type="entry name" value="TPR-like"/>
    <property type="match status" value="1"/>
</dbReference>
<dbReference type="Pfam" id="PF13181">
    <property type="entry name" value="TPR_8"/>
    <property type="match status" value="1"/>
</dbReference>
<dbReference type="InterPro" id="IPR011990">
    <property type="entry name" value="TPR-like_helical_dom_sf"/>
</dbReference>
<proteinExistence type="inferred from homology"/>
<evidence type="ECO:0000256" key="1">
    <source>
        <dbReference type="ARBA" id="ARBA00002550"/>
    </source>
</evidence>
<dbReference type="GO" id="GO:0046854">
    <property type="term" value="P:phosphatidylinositol phosphate biosynthetic process"/>
    <property type="evidence" value="ECO:0007669"/>
    <property type="project" value="TreeGrafter"/>
</dbReference>
<evidence type="ECO:0000313" key="4">
    <source>
        <dbReference type="Proteomes" id="UP000605970"/>
    </source>
</evidence>
<evidence type="ECO:0008006" key="5">
    <source>
        <dbReference type="Google" id="ProtNLM"/>
    </source>
</evidence>
<dbReference type="EMBL" id="JABEBT010000125">
    <property type="protein sequence ID" value="KAF7630905.1"/>
    <property type="molecule type" value="Genomic_DNA"/>
</dbReference>